<evidence type="ECO:0000313" key="4">
    <source>
        <dbReference type="EMBL" id="RAK00667.1"/>
    </source>
</evidence>
<dbReference type="PANTHER" id="PTHR34475">
    <property type="match status" value="1"/>
</dbReference>
<reference evidence="4 6" key="2">
    <citation type="submission" date="2018-06" db="EMBL/GenBank/DDBJ databases">
        <title>Genomic Encyclopedia of Type Strains, Phase III (KMG-III): the genomes of soil and plant-associated and newly described type strains.</title>
        <authorList>
            <person name="Whitman W."/>
        </authorList>
    </citation>
    <scope>NUCLEOTIDE SEQUENCE [LARGE SCALE GENOMIC DNA]</scope>
    <source>
        <strain evidence="4 6">CGMCC 1.15366</strain>
    </source>
</reference>
<dbReference type="SUPFAM" id="SSF47413">
    <property type="entry name" value="lambda repressor-like DNA-binding domains"/>
    <property type="match status" value="1"/>
</dbReference>
<evidence type="ECO:0000313" key="6">
    <source>
        <dbReference type="Proteomes" id="UP000249203"/>
    </source>
</evidence>
<keyword evidence="7" id="KW-1185">Reference proteome</keyword>
<evidence type="ECO:0000256" key="1">
    <source>
        <dbReference type="SAM" id="MobiDB-lite"/>
    </source>
</evidence>
<keyword evidence="2" id="KW-0472">Membrane</keyword>
<dbReference type="Proteomes" id="UP000249203">
    <property type="component" value="Unassembled WGS sequence"/>
</dbReference>
<dbReference type="OrthoDB" id="9790252at2"/>
<feature type="compositionally biased region" description="Polar residues" evidence="1">
    <location>
        <begin position="201"/>
        <end position="217"/>
    </location>
</feature>
<reference evidence="5 7" key="1">
    <citation type="journal article" date="2018" name="Front. Microbiol.">
        <title>Genome-Based Analysis Reveals the Taxonomy and Diversity of the Family Idiomarinaceae.</title>
        <authorList>
            <person name="Liu Y."/>
            <person name="Lai Q."/>
            <person name="Shao Z."/>
        </authorList>
    </citation>
    <scope>NUCLEOTIDE SEQUENCE [LARGE SCALE GENOMIC DNA]</scope>
    <source>
        <strain evidence="5 7">CF12-14</strain>
    </source>
</reference>
<feature type="compositionally biased region" description="Low complexity" evidence="1">
    <location>
        <begin position="218"/>
        <end position="233"/>
    </location>
</feature>
<dbReference type="NCBIfam" id="NF008109">
    <property type="entry name" value="PRK10856.1"/>
    <property type="match status" value="1"/>
</dbReference>
<evidence type="ECO:0000313" key="7">
    <source>
        <dbReference type="Proteomes" id="UP000287865"/>
    </source>
</evidence>
<dbReference type="RefSeq" id="WP_111568461.1">
    <property type="nucleotide sequence ID" value="NZ_PIPK01000003.1"/>
</dbReference>
<keyword evidence="2" id="KW-0812">Transmembrane</keyword>
<proteinExistence type="predicted"/>
<accession>A0A327XAG8</accession>
<dbReference type="EMBL" id="QLMD01000002">
    <property type="protein sequence ID" value="RAK00667.1"/>
    <property type="molecule type" value="Genomic_DNA"/>
</dbReference>
<dbReference type="CDD" id="cd00093">
    <property type="entry name" value="HTH_XRE"/>
    <property type="match status" value="1"/>
</dbReference>
<dbReference type="GO" id="GO:0003677">
    <property type="term" value="F:DNA binding"/>
    <property type="evidence" value="ECO:0007669"/>
    <property type="project" value="InterPro"/>
</dbReference>
<dbReference type="InterPro" id="IPR001387">
    <property type="entry name" value="Cro/C1-type_HTH"/>
</dbReference>
<dbReference type="InterPro" id="IPR050400">
    <property type="entry name" value="Bact_Cytoskel_RodZ"/>
</dbReference>
<feature type="region of interest" description="Disordered" evidence="1">
    <location>
        <begin position="1"/>
        <end position="26"/>
    </location>
</feature>
<feature type="transmembrane region" description="Helical" evidence="2">
    <location>
        <begin position="116"/>
        <end position="136"/>
    </location>
</feature>
<evidence type="ECO:0000313" key="5">
    <source>
        <dbReference type="EMBL" id="RUO27326.1"/>
    </source>
</evidence>
<dbReference type="PANTHER" id="PTHR34475:SF1">
    <property type="entry name" value="CYTOSKELETON PROTEIN RODZ"/>
    <property type="match status" value="1"/>
</dbReference>
<feature type="region of interest" description="Disordered" evidence="1">
    <location>
        <begin position="201"/>
        <end position="268"/>
    </location>
</feature>
<dbReference type="AlphaFoldDB" id="A0A327XAG8"/>
<comment type="caution">
    <text evidence="4">The sequence shown here is derived from an EMBL/GenBank/DDBJ whole genome shotgun (WGS) entry which is preliminary data.</text>
</comment>
<feature type="compositionally biased region" description="Low complexity" evidence="1">
    <location>
        <begin position="240"/>
        <end position="267"/>
    </location>
</feature>
<dbReference type="Pfam" id="PF13464">
    <property type="entry name" value="RodZ_C"/>
    <property type="match status" value="1"/>
</dbReference>
<dbReference type="InterPro" id="IPR010982">
    <property type="entry name" value="Lambda_DNA-bd_dom_sf"/>
</dbReference>
<gene>
    <name evidence="4" type="ORF">B0I24_10292</name>
    <name evidence="5" type="ORF">CWE07_05115</name>
</gene>
<keyword evidence="2" id="KW-1133">Transmembrane helix</keyword>
<feature type="domain" description="HTH cro/C1-type" evidence="3">
    <location>
        <begin position="24"/>
        <end position="56"/>
    </location>
</feature>
<dbReference type="InterPro" id="IPR025194">
    <property type="entry name" value="RodZ-like_C"/>
</dbReference>
<organism evidence="4 6">
    <name type="scientific">Aliidiomarina maris</name>
    <dbReference type="NCBI Taxonomy" id="531312"/>
    <lineage>
        <taxon>Bacteria</taxon>
        <taxon>Pseudomonadati</taxon>
        <taxon>Pseudomonadota</taxon>
        <taxon>Gammaproteobacteria</taxon>
        <taxon>Alteromonadales</taxon>
        <taxon>Idiomarinaceae</taxon>
        <taxon>Aliidiomarina</taxon>
    </lineage>
</organism>
<evidence type="ECO:0000259" key="3">
    <source>
        <dbReference type="PROSITE" id="PS50943"/>
    </source>
</evidence>
<dbReference type="Proteomes" id="UP000287865">
    <property type="component" value="Unassembled WGS sequence"/>
</dbReference>
<protein>
    <submittedName>
        <fullName evidence="4">Cytoskeleton protein RodZ</fullName>
    </submittedName>
</protein>
<sequence>MTDELDRDNVSADAEQAQSPGQMLRAGRERMNLTIEQVAERLRLRQQIVQDLEQDQFSKYVSGTFTRGYLRAYARLVELSDEKVLAAYEALGVDDKPQTMQSFSRRRRQQSHDNKLMLVTYVVGAVIIGSAVVFWLQNNDANDAEIAGPQQRTTVAERIVEEQAPEVDLEPEQEMPADEPEAIYVNTGMLENPVDQMRFSADTTAEQSQLADTQLTEQAAQVQAGQDQATQEQTTDRSEPPATSEPAPASTTQATATQASDSATEAAPEVPDADLVLIFSGDAWIRVEDASGEAIAFGVKPEGHVSELNGNAPYEVTLGAPENVRVYYQGQAIDLSSYRAGRVARITIPHTE</sequence>
<dbReference type="Gene3D" id="1.10.260.40">
    <property type="entry name" value="lambda repressor-like DNA-binding domains"/>
    <property type="match status" value="1"/>
</dbReference>
<dbReference type="Pfam" id="PF13413">
    <property type="entry name" value="HTH_25"/>
    <property type="match status" value="1"/>
</dbReference>
<name>A0A327XAG8_9GAMM</name>
<dbReference type="EMBL" id="PIPK01000003">
    <property type="protein sequence ID" value="RUO27326.1"/>
    <property type="molecule type" value="Genomic_DNA"/>
</dbReference>
<evidence type="ECO:0000256" key="2">
    <source>
        <dbReference type="SAM" id="Phobius"/>
    </source>
</evidence>
<dbReference type="PROSITE" id="PS50943">
    <property type="entry name" value="HTH_CROC1"/>
    <property type="match status" value="1"/>
</dbReference>